<feature type="transmembrane region" description="Helical" evidence="1">
    <location>
        <begin position="6"/>
        <end position="28"/>
    </location>
</feature>
<dbReference type="Gene3D" id="3.30.950.30">
    <property type="entry name" value="Schlafen, AAA domain"/>
    <property type="match status" value="1"/>
</dbReference>
<reference evidence="4" key="1">
    <citation type="journal article" date="2019" name="Int. J. Syst. Evol. Microbiol.">
        <title>The Global Catalogue of Microorganisms (GCM) 10K type strain sequencing project: providing services to taxonomists for standard genome sequencing and annotation.</title>
        <authorList>
            <consortium name="The Broad Institute Genomics Platform"/>
            <consortium name="The Broad Institute Genome Sequencing Center for Infectious Disease"/>
            <person name="Wu L."/>
            <person name="Ma J."/>
        </authorList>
    </citation>
    <scope>NUCLEOTIDE SEQUENCE [LARGE SCALE GENOMIC DNA]</scope>
    <source>
        <strain evidence="4">JCM 15577</strain>
    </source>
</reference>
<sequence length="284" mass="30740">MPYNPELVQFAIGLPIVVLISYLFALVMRRIFGARLSLPIAAATLTAVLGAAVGLFLAGWFFEDRGIWTLTTLLLALGGGFAFTLIASSLFAGLRRGSRDIDIDAMLAAGESDEVEFKETARWNVREQRKDGRMELVIAKTIAAFLNSGGGTVVIGANDDGDALGISRDLGTLRVPDVDRYELWLRDLLSTLLGRNAAALPHVRFLEAANGETLCVIVCPQSPRPVYLTHAKDGASTELWVRVGNSTRSFAVDEAVEYVARNWSGGAGRWRPRVPLRDEGGAHG</sequence>
<dbReference type="Pfam" id="PF04326">
    <property type="entry name" value="SLFN_AlbA_2"/>
    <property type="match status" value="1"/>
</dbReference>
<dbReference type="Proteomes" id="UP001501690">
    <property type="component" value="Unassembled WGS sequence"/>
</dbReference>
<evidence type="ECO:0000313" key="4">
    <source>
        <dbReference type="Proteomes" id="UP001501690"/>
    </source>
</evidence>
<proteinExistence type="predicted"/>
<evidence type="ECO:0000259" key="2">
    <source>
        <dbReference type="Pfam" id="PF04326"/>
    </source>
</evidence>
<name>A0ABP4UK74_9MICO</name>
<keyword evidence="1" id="KW-0472">Membrane</keyword>
<evidence type="ECO:0000256" key="1">
    <source>
        <dbReference type="SAM" id="Phobius"/>
    </source>
</evidence>
<organism evidence="3 4">
    <name type="scientific">Microbacterium sediminicola</name>
    <dbReference type="NCBI Taxonomy" id="415210"/>
    <lineage>
        <taxon>Bacteria</taxon>
        <taxon>Bacillati</taxon>
        <taxon>Actinomycetota</taxon>
        <taxon>Actinomycetes</taxon>
        <taxon>Micrococcales</taxon>
        <taxon>Microbacteriaceae</taxon>
        <taxon>Microbacterium</taxon>
    </lineage>
</organism>
<dbReference type="RefSeq" id="WP_344073326.1">
    <property type="nucleotide sequence ID" value="NZ_BAAAPL010000002.1"/>
</dbReference>
<gene>
    <name evidence="3" type="ORF">GCM10009808_25890</name>
</gene>
<feature type="domain" description="Schlafen AlbA-2" evidence="2">
    <location>
        <begin position="111"/>
        <end position="249"/>
    </location>
</feature>
<protein>
    <recommendedName>
        <fullName evidence="2">Schlafen AlbA-2 domain-containing protein</fullName>
    </recommendedName>
</protein>
<dbReference type="InterPro" id="IPR038461">
    <property type="entry name" value="Schlafen_AlbA_2_dom_sf"/>
</dbReference>
<keyword evidence="1" id="KW-1133">Transmembrane helix</keyword>
<feature type="transmembrane region" description="Helical" evidence="1">
    <location>
        <begin position="67"/>
        <end position="92"/>
    </location>
</feature>
<dbReference type="InterPro" id="IPR007421">
    <property type="entry name" value="Schlafen_AlbA_2_dom"/>
</dbReference>
<comment type="caution">
    <text evidence="3">The sequence shown here is derived from an EMBL/GenBank/DDBJ whole genome shotgun (WGS) entry which is preliminary data.</text>
</comment>
<evidence type="ECO:0000313" key="3">
    <source>
        <dbReference type="EMBL" id="GAA1706692.1"/>
    </source>
</evidence>
<accession>A0ABP4UK74</accession>
<keyword evidence="4" id="KW-1185">Reference proteome</keyword>
<feature type="transmembrane region" description="Helical" evidence="1">
    <location>
        <begin position="40"/>
        <end position="61"/>
    </location>
</feature>
<keyword evidence="1" id="KW-0812">Transmembrane</keyword>
<dbReference type="EMBL" id="BAAAPL010000002">
    <property type="protein sequence ID" value="GAA1706692.1"/>
    <property type="molecule type" value="Genomic_DNA"/>
</dbReference>